<keyword evidence="4 5" id="KW-0472">Membrane</keyword>
<dbReference type="OrthoDB" id="2987623at2"/>
<dbReference type="AlphaFoldDB" id="A0A2S7T5I7"/>
<reference evidence="8" key="1">
    <citation type="submission" date="2016-11" db="EMBL/GenBank/DDBJ databases">
        <title>Trade-off between light-utilization and light-protection in marine flavobacteria.</title>
        <authorList>
            <person name="Kumagai Y."/>
            <person name="Yoshizawa S."/>
            <person name="Kogure K."/>
        </authorList>
    </citation>
    <scope>NUCLEOTIDE SEQUENCE [LARGE SCALE GENOMIC DNA]</scope>
    <source>
        <strain evidence="8">SG-18</strain>
    </source>
</reference>
<protein>
    <recommendedName>
        <fullName evidence="6">Yip1 domain-containing protein</fullName>
    </recommendedName>
</protein>
<keyword evidence="3 5" id="KW-1133">Transmembrane helix</keyword>
<organism evidence="7 8">
    <name type="scientific">Aureicoccus marinus</name>
    <dbReference type="NCBI Taxonomy" id="754435"/>
    <lineage>
        <taxon>Bacteria</taxon>
        <taxon>Pseudomonadati</taxon>
        <taxon>Bacteroidota</taxon>
        <taxon>Flavobacteriia</taxon>
        <taxon>Flavobacteriales</taxon>
        <taxon>Flavobacteriaceae</taxon>
        <taxon>Aureicoccus</taxon>
    </lineage>
</organism>
<gene>
    <name evidence="7" type="ORF">BST99_05120</name>
</gene>
<comment type="subcellular location">
    <subcellularLocation>
        <location evidence="1">Membrane</location>
        <topology evidence="1">Multi-pass membrane protein</topology>
    </subcellularLocation>
</comment>
<dbReference type="RefSeq" id="WP_105000845.1">
    <property type="nucleotide sequence ID" value="NZ_MQVX01000001.1"/>
</dbReference>
<feature type="domain" description="Yip1" evidence="6">
    <location>
        <begin position="9"/>
        <end position="197"/>
    </location>
</feature>
<sequence>MTAQNVLTKVWRKPRWVMQNISTESMPLSLMLLLIFFTGVSTGLSQGSVRQLGGSIELSEKVINAFLFGGLGMLLLAPLYFVLLHFVCKRFFGGSGAFEYTRYAAVLAMVPSFFTVILGVLAILLFGDEAFTAETPVINDNFLLLAISALIGLLQMILSIWSIFIFLTTLSEAHQFSRWKSFFSLITTAFIIAVPVIIVSVILRMI</sequence>
<dbReference type="InterPro" id="IPR006977">
    <property type="entry name" value="Yip1_dom"/>
</dbReference>
<keyword evidence="2 5" id="KW-0812">Transmembrane</keyword>
<evidence type="ECO:0000256" key="2">
    <source>
        <dbReference type="ARBA" id="ARBA00022692"/>
    </source>
</evidence>
<feature type="transmembrane region" description="Helical" evidence="5">
    <location>
        <begin position="100"/>
        <end position="127"/>
    </location>
</feature>
<evidence type="ECO:0000259" key="6">
    <source>
        <dbReference type="Pfam" id="PF04893"/>
    </source>
</evidence>
<feature type="transmembrane region" description="Helical" evidence="5">
    <location>
        <begin position="182"/>
        <end position="203"/>
    </location>
</feature>
<evidence type="ECO:0000256" key="4">
    <source>
        <dbReference type="ARBA" id="ARBA00023136"/>
    </source>
</evidence>
<keyword evidence="8" id="KW-1185">Reference proteome</keyword>
<evidence type="ECO:0000313" key="8">
    <source>
        <dbReference type="Proteomes" id="UP000239366"/>
    </source>
</evidence>
<dbReference type="GO" id="GO:0016020">
    <property type="term" value="C:membrane"/>
    <property type="evidence" value="ECO:0007669"/>
    <property type="project" value="UniProtKB-SubCell"/>
</dbReference>
<evidence type="ECO:0000256" key="5">
    <source>
        <dbReference type="SAM" id="Phobius"/>
    </source>
</evidence>
<evidence type="ECO:0000313" key="7">
    <source>
        <dbReference type="EMBL" id="PQJ15192.1"/>
    </source>
</evidence>
<accession>A0A2S7T5I7</accession>
<dbReference type="Proteomes" id="UP000239366">
    <property type="component" value="Unassembled WGS sequence"/>
</dbReference>
<feature type="transmembrane region" description="Helical" evidence="5">
    <location>
        <begin position="63"/>
        <end position="88"/>
    </location>
</feature>
<feature type="transmembrane region" description="Helical" evidence="5">
    <location>
        <begin position="142"/>
        <end position="170"/>
    </location>
</feature>
<name>A0A2S7T5I7_9FLAO</name>
<comment type="caution">
    <text evidence="7">The sequence shown here is derived from an EMBL/GenBank/DDBJ whole genome shotgun (WGS) entry which is preliminary data.</text>
</comment>
<dbReference type="Pfam" id="PF04893">
    <property type="entry name" value="Yip1"/>
    <property type="match status" value="1"/>
</dbReference>
<proteinExistence type="predicted"/>
<evidence type="ECO:0000256" key="3">
    <source>
        <dbReference type="ARBA" id="ARBA00022989"/>
    </source>
</evidence>
<evidence type="ECO:0000256" key="1">
    <source>
        <dbReference type="ARBA" id="ARBA00004141"/>
    </source>
</evidence>
<dbReference type="EMBL" id="MQVX01000001">
    <property type="protein sequence ID" value="PQJ15192.1"/>
    <property type="molecule type" value="Genomic_DNA"/>
</dbReference>